<reference evidence="2" key="1">
    <citation type="submission" date="2022-06" db="EMBL/GenBank/DDBJ databases">
        <title>Rothia sp. isolated from sandalwood seedling.</title>
        <authorList>
            <person name="Tuikhar N."/>
            <person name="Kirdat K."/>
            <person name="Thorat V."/>
            <person name="Swetha P."/>
            <person name="Padma S."/>
            <person name="Sundararaj R."/>
            <person name="Yadav A."/>
        </authorList>
    </citation>
    <scope>NUCLEOTIDE SEQUENCE</scope>
    <source>
        <strain evidence="2">AR01</strain>
    </source>
</reference>
<feature type="transmembrane region" description="Helical" evidence="1">
    <location>
        <begin position="7"/>
        <end position="25"/>
    </location>
</feature>
<keyword evidence="1" id="KW-1133">Transmembrane helix</keyword>
<evidence type="ECO:0000256" key="1">
    <source>
        <dbReference type="SAM" id="Phobius"/>
    </source>
</evidence>
<evidence type="ECO:0000313" key="3">
    <source>
        <dbReference type="Proteomes" id="UP001139502"/>
    </source>
</evidence>
<feature type="transmembrane region" description="Helical" evidence="1">
    <location>
        <begin position="31"/>
        <end position="47"/>
    </location>
</feature>
<dbReference type="AlphaFoldDB" id="A0A9X2H8J7"/>
<sequence length="97" mass="10976">MSFLYYTLVRFGIMAVVFCACAWFGTGLVLAGVFAVIIGFAVSYLAFPRLHAAAGRDFARLWHRLAPQRRRSTVASRDAEAEDSYVDERLRREGREV</sequence>
<keyword evidence="1" id="KW-0812">Transmembrane</keyword>
<dbReference type="InterPro" id="IPR025323">
    <property type="entry name" value="DUF4229"/>
</dbReference>
<dbReference type="Proteomes" id="UP001139502">
    <property type="component" value="Unassembled WGS sequence"/>
</dbReference>
<keyword evidence="1" id="KW-0472">Membrane</keyword>
<proteinExistence type="predicted"/>
<organism evidence="2 3">
    <name type="scientific">Rothia santali</name>
    <dbReference type="NCBI Taxonomy" id="2949643"/>
    <lineage>
        <taxon>Bacteria</taxon>
        <taxon>Bacillati</taxon>
        <taxon>Actinomycetota</taxon>
        <taxon>Actinomycetes</taxon>
        <taxon>Micrococcales</taxon>
        <taxon>Micrococcaceae</taxon>
        <taxon>Rothia</taxon>
    </lineage>
</organism>
<comment type="caution">
    <text evidence="2">The sequence shown here is derived from an EMBL/GenBank/DDBJ whole genome shotgun (WGS) entry which is preliminary data.</text>
</comment>
<dbReference type="EMBL" id="JANAFB010000004">
    <property type="protein sequence ID" value="MCP3425039.1"/>
    <property type="molecule type" value="Genomic_DNA"/>
</dbReference>
<dbReference type="Pfam" id="PF14012">
    <property type="entry name" value="DUF4229"/>
    <property type="match status" value="1"/>
</dbReference>
<gene>
    <name evidence="2" type="ORF">NBM05_03070</name>
</gene>
<accession>A0A9X2H8J7</accession>
<name>A0A9X2H8J7_9MICC</name>
<protein>
    <submittedName>
        <fullName evidence="2">DUF4229 domain-containing protein</fullName>
    </submittedName>
</protein>
<evidence type="ECO:0000313" key="2">
    <source>
        <dbReference type="EMBL" id="MCP3425039.1"/>
    </source>
</evidence>
<keyword evidence="3" id="KW-1185">Reference proteome</keyword>
<dbReference type="RefSeq" id="WP_254165033.1">
    <property type="nucleotide sequence ID" value="NZ_JANAFB010000004.1"/>
</dbReference>